<feature type="compositionally biased region" description="Basic and acidic residues" evidence="1">
    <location>
        <begin position="583"/>
        <end position="598"/>
    </location>
</feature>
<feature type="compositionally biased region" description="Low complexity" evidence="1">
    <location>
        <begin position="435"/>
        <end position="444"/>
    </location>
</feature>
<feature type="region of interest" description="Disordered" evidence="1">
    <location>
        <begin position="198"/>
        <end position="324"/>
    </location>
</feature>
<organism evidence="2 3">
    <name type="scientific">Tanacetum coccineum</name>
    <dbReference type="NCBI Taxonomy" id="301880"/>
    <lineage>
        <taxon>Eukaryota</taxon>
        <taxon>Viridiplantae</taxon>
        <taxon>Streptophyta</taxon>
        <taxon>Embryophyta</taxon>
        <taxon>Tracheophyta</taxon>
        <taxon>Spermatophyta</taxon>
        <taxon>Magnoliopsida</taxon>
        <taxon>eudicotyledons</taxon>
        <taxon>Gunneridae</taxon>
        <taxon>Pentapetalae</taxon>
        <taxon>asterids</taxon>
        <taxon>campanulids</taxon>
        <taxon>Asterales</taxon>
        <taxon>Asteraceae</taxon>
        <taxon>Asteroideae</taxon>
        <taxon>Anthemideae</taxon>
        <taxon>Anthemidinae</taxon>
        <taxon>Tanacetum</taxon>
    </lineage>
</organism>
<feature type="region of interest" description="Disordered" evidence="1">
    <location>
        <begin position="644"/>
        <end position="671"/>
    </location>
</feature>
<reference evidence="2" key="1">
    <citation type="journal article" date="2022" name="Int. J. Mol. Sci.">
        <title>Draft Genome of Tanacetum Coccineum: Genomic Comparison of Closely Related Tanacetum-Family Plants.</title>
        <authorList>
            <person name="Yamashiro T."/>
            <person name="Shiraishi A."/>
            <person name="Nakayama K."/>
            <person name="Satake H."/>
        </authorList>
    </citation>
    <scope>NUCLEOTIDE SEQUENCE</scope>
</reference>
<feature type="compositionally biased region" description="Acidic residues" evidence="1">
    <location>
        <begin position="291"/>
        <end position="306"/>
    </location>
</feature>
<keyword evidence="3" id="KW-1185">Reference proteome</keyword>
<feature type="region of interest" description="Disordered" evidence="1">
    <location>
        <begin position="558"/>
        <end position="625"/>
    </location>
</feature>
<evidence type="ECO:0000313" key="3">
    <source>
        <dbReference type="Proteomes" id="UP001151760"/>
    </source>
</evidence>
<dbReference type="Proteomes" id="UP001151760">
    <property type="component" value="Unassembled WGS sequence"/>
</dbReference>
<dbReference type="EMBL" id="BQNB010015236">
    <property type="protein sequence ID" value="GJT37605.1"/>
    <property type="molecule type" value="Genomic_DNA"/>
</dbReference>
<proteinExistence type="predicted"/>
<feature type="compositionally biased region" description="Acidic residues" evidence="1">
    <location>
        <begin position="243"/>
        <end position="281"/>
    </location>
</feature>
<accession>A0ABQ5DEC7</accession>
<feature type="compositionally biased region" description="Acidic residues" evidence="1">
    <location>
        <begin position="313"/>
        <end position="324"/>
    </location>
</feature>
<feature type="region of interest" description="Disordered" evidence="1">
    <location>
        <begin position="420"/>
        <end position="444"/>
    </location>
</feature>
<feature type="compositionally biased region" description="Polar residues" evidence="1">
    <location>
        <begin position="202"/>
        <end position="214"/>
    </location>
</feature>
<evidence type="ECO:0000313" key="2">
    <source>
        <dbReference type="EMBL" id="GJT37605.1"/>
    </source>
</evidence>
<evidence type="ECO:0000256" key="1">
    <source>
        <dbReference type="SAM" id="MobiDB-lite"/>
    </source>
</evidence>
<protein>
    <submittedName>
        <fullName evidence="2">Uncharacterized protein</fullName>
    </submittedName>
</protein>
<sequence length="932" mass="106398">MLQICPNLHGQKFEDPPFEEEILAFIRQLGYPRDIKSLSDVKVSKKNKDMYYPRFTKVIINHFMSKDQSIPRINEVDWHMANNDPILTTMRFIPKHETSQKYGDILPDTLTNQAMKDSNAYKTYHDFATRKVIPKPTYIRRLTREKTDQAPTAFLGKRHKATTKVAKLGKKKQPAQGLETLSKITLSKAEQLKIVTKRSKTQFHVSHTSGSGANEGTGALLEVPDVPTYGSEGEQISWKSSDEDGDNEVSLSQDDDDNADNEDDDGQDEDNEQTESDNDGEDFVHPKFSTPDEEERQEEEDKEEEGSDLRGEELDDEETNEEVDVNELYRDVNVNLEGRDTKMTDALLANVQTTHVIEDTHVIITDVTPEVQQQSSSVSSGFISNMLNPNPDTGINYILNLNTKSTSLVDVPVTSNVELPPSSVTTLPPPPTPLVQPQQQTPVPTPTIVPSTSLQNLPTFSFLFKFEDIVKALEDDFSEFKQTNLFTKVISSIPAKTSHAVVANLFELELKKILIDKMKNNKLIDRSVPQKNLYKALVDAYESDKDIFASYGDSVTLKRRRDDEDEDEEPFAGSNRGSKRRRAEKEPESTSAPKEKASKSTGRSKVGSKSHQKSIGKSAQAEEPIHADEDLEEPAYQEFATGFTKDQPVDETTQHPDLFQTPTKPPTPDRDWNKTLATKHGPVQPWISTLAWNEDPRESFNELMDTPIDFSAFVLNRLKVDTLTPELLVGLIFELIKGSCKSLLELEYFLKEVCKETTDQLDWNNPEGQQYPHDLRKPLPLIHNSRGRRVIPFDHFINNDLVYLSVNRESARDVYFKHKILTVTKLKIVEWHNYKHLEWIIVRRDDDKLYTFKEGDYNRLRLQDIKDMLLLLVQGKLRNLNIKERLALGVSLRMFTRSIVIKKRVEDLQLGIESYQKKLNLTKPDTYKSYLK</sequence>
<reference evidence="2" key="2">
    <citation type="submission" date="2022-01" db="EMBL/GenBank/DDBJ databases">
        <authorList>
            <person name="Yamashiro T."/>
            <person name="Shiraishi A."/>
            <person name="Satake H."/>
            <person name="Nakayama K."/>
        </authorList>
    </citation>
    <scope>NUCLEOTIDE SEQUENCE</scope>
</reference>
<name>A0ABQ5DEC7_9ASTR</name>
<comment type="caution">
    <text evidence="2">The sequence shown here is derived from an EMBL/GenBank/DDBJ whole genome shotgun (WGS) entry which is preliminary data.</text>
</comment>
<gene>
    <name evidence="2" type="ORF">Tco_0937470</name>
</gene>